<evidence type="ECO:0000313" key="3">
    <source>
        <dbReference type="Proteomes" id="UP001596410"/>
    </source>
</evidence>
<gene>
    <name evidence="2" type="ORF">ACFQIC_17710</name>
</gene>
<feature type="domain" description="NmrA-like" evidence="1">
    <location>
        <begin position="2"/>
        <end position="247"/>
    </location>
</feature>
<dbReference type="Gene3D" id="3.40.50.720">
    <property type="entry name" value="NAD(P)-binding Rossmann-like Domain"/>
    <property type="match status" value="1"/>
</dbReference>
<comment type="caution">
    <text evidence="2">The sequence shown here is derived from an EMBL/GenBank/DDBJ whole genome shotgun (WGS) entry which is preliminary data.</text>
</comment>
<proteinExistence type="predicted"/>
<dbReference type="InterPro" id="IPR051604">
    <property type="entry name" value="Ergot_Alk_Oxidoreductase"/>
</dbReference>
<dbReference type="PANTHER" id="PTHR43162:SF1">
    <property type="entry name" value="PRESTALK A DIFFERENTIATION PROTEIN A"/>
    <property type="match status" value="1"/>
</dbReference>
<reference evidence="3" key="1">
    <citation type="journal article" date="2019" name="Int. J. Syst. Evol. Microbiol.">
        <title>The Global Catalogue of Microorganisms (GCM) 10K type strain sequencing project: providing services to taxonomists for standard genome sequencing and annotation.</title>
        <authorList>
            <consortium name="The Broad Institute Genomics Platform"/>
            <consortium name="The Broad Institute Genome Sequencing Center for Infectious Disease"/>
            <person name="Wu L."/>
            <person name="Ma J."/>
        </authorList>
    </citation>
    <scope>NUCLEOTIDE SEQUENCE [LARGE SCALE GENOMIC DNA]</scope>
    <source>
        <strain evidence="3">CGMCC 4.1621</strain>
    </source>
</reference>
<dbReference type="InterPro" id="IPR036291">
    <property type="entry name" value="NAD(P)-bd_dom_sf"/>
</dbReference>
<dbReference type="Gene3D" id="3.90.25.10">
    <property type="entry name" value="UDP-galactose 4-epimerase, domain 1"/>
    <property type="match status" value="1"/>
</dbReference>
<keyword evidence="3" id="KW-1185">Reference proteome</keyword>
<sequence>MITGATGYVGRALSAWFIDKGIPYRAASRYPIETKELFNDLNVESVRFDFEDSSTYQQTFEGVKTLFLIRPTVLRELQPMEDTLRAAKFFGVNRVVFLSVLASEKMSFLPHRKIEKLLIHLGFNYTILRASLFMQDLLKYQQTDIREHHVLNIPAGLGETSFIDSRDVAETAFLSLMGKHYSNEVYKMTGKQSLSMYHVAEILSDEIGCKIIYTNPTKHQFIKTYLHRGFSNEYTAQLANVYTSVKNGFSKRISLDTERTLQREPRYLKEFIRDHKEAFIE</sequence>
<dbReference type="Proteomes" id="UP001596410">
    <property type="component" value="Unassembled WGS sequence"/>
</dbReference>
<organism evidence="2 3">
    <name type="scientific">Halobacillus seohaensis</name>
    <dbReference type="NCBI Taxonomy" id="447421"/>
    <lineage>
        <taxon>Bacteria</taxon>
        <taxon>Bacillati</taxon>
        <taxon>Bacillota</taxon>
        <taxon>Bacilli</taxon>
        <taxon>Bacillales</taxon>
        <taxon>Bacillaceae</taxon>
        <taxon>Halobacillus</taxon>
    </lineage>
</organism>
<dbReference type="InterPro" id="IPR008030">
    <property type="entry name" value="NmrA-like"/>
</dbReference>
<dbReference type="Pfam" id="PF05368">
    <property type="entry name" value="NmrA"/>
    <property type="match status" value="1"/>
</dbReference>
<dbReference type="PANTHER" id="PTHR43162">
    <property type="match status" value="1"/>
</dbReference>
<protein>
    <submittedName>
        <fullName evidence="2">NmrA family NAD(P)-binding protein</fullName>
    </submittedName>
</protein>
<name>A0ABW2ET85_9BACI</name>
<dbReference type="RefSeq" id="WP_390217576.1">
    <property type="nucleotide sequence ID" value="NZ_JBHSZV010000051.1"/>
</dbReference>
<evidence type="ECO:0000313" key="2">
    <source>
        <dbReference type="EMBL" id="MFC7063649.1"/>
    </source>
</evidence>
<evidence type="ECO:0000259" key="1">
    <source>
        <dbReference type="Pfam" id="PF05368"/>
    </source>
</evidence>
<dbReference type="EMBL" id="JBHSZV010000051">
    <property type="protein sequence ID" value="MFC7063649.1"/>
    <property type="molecule type" value="Genomic_DNA"/>
</dbReference>
<dbReference type="SUPFAM" id="SSF51735">
    <property type="entry name" value="NAD(P)-binding Rossmann-fold domains"/>
    <property type="match status" value="1"/>
</dbReference>
<accession>A0ABW2ET85</accession>